<dbReference type="InterPro" id="IPR000700">
    <property type="entry name" value="PAS-assoc_C"/>
</dbReference>
<feature type="transmembrane region" description="Helical" evidence="2">
    <location>
        <begin position="192"/>
        <end position="214"/>
    </location>
</feature>
<evidence type="ECO:0000259" key="4">
    <source>
        <dbReference type="PROSITE" id="PS50113"/>
    </source>
</evidence>
<dbReference type="PANTHER" id="PTHR46663">
    <property type="entry name" value="DIGUANYLATE CYCLASE DGCT-RELATED"/>
    <property type="match status" value="1"/>
</dbReference>
<dbReference type="EMBL" id="QJPH01000461">
    <property type="protein sequence ID" value="PZN73279.1"/>
    <property type="molecule type" value="Genomic_DNA"/>
</dbReference>
<feature type="transmembrane region" description="Helical" evidence="2">
    <location>
        <begin position="61"/>
        <end position="78"/>
    </location>
</feature>
<dbReference type="SMART" id="SM00267">
    <property type="entry name" value="GGDEF"/>
    <property type="match status" value="1"/>
</dbReference>
<comment type="cofactor">
    <cofactor evidence="1">
        <name>Mg(2+)</name>
        <dbReference type="ChEBI" id="CHEBI:18420"/>
    </cofactor>
</comment>
<dbReference type="InterPro" id="IPR052163">
    <property type="entry name" value="DGC-Regulatory_Protein"/>
</dbReference>
<evidence type="ECO:0000313" key="6">
    <source>
        <dbReference type="EMBL" id="PZN73279.1"/>
    </source>
</evidence>
<feature type="transmembrane region" description="Helical" evidence="2">
    <location>
        <begin position="90"/>
        <end position="108"/>
    </location>
</feature>
<dbReference type="Pfam" id="PF00990">
    <property type="entry name" value="GGDEF"/>
    <property type="match status" value="1"/>
</dbReference>
<dbReference type="Gene3D" id="3.30.70.270">
    <property type="match status" value="1"/>
</dbReference>
<evidence type="ECO:0000259" key="3">
    <source>
        <dbReference type="PROSITE" id="PS50112"/>
    </source>
</evidence>
<dbReference type="PROSITE" id="PS50887">
    <property type="entry name" value="GGDEF"/>
    <property type="match status" value="1"/>
</dbReference>
<evidence type="ECO:0008006" key="8">
    <source>
        <dbReference type="Google" id="ProtNLM"/>
    </source>
</evidence>
<evidence type="ECO:0000256" key="1">
    <source>
        <dbReference type="ARBA" id="ARBA00001946"/>
    </source>
</evidence>
<name>A0A2W4QSW1_9GAMM</name>
<reference evidence="6 7" key="1">
    <citation type="journal article" date="2018" name="Aquat. Microb. Ecol.">
        <title>Gammaproteobacterial methanotrophs dominate.</title>
        <authorList>
            <person name="Rissanen A.J."/>
            <person name="Saarenheimo J."/>
            <person name="Tiirola M."/>
            <person name="Peura S."/>
            <person name="Aalto S.L."/>
            <person name="Karvinen A."/>
            <person name="Nykanen H."/>
        </authorList>
    </citation>
    <scope>NUCLEOTIDE SEQUENCE [LARGE SCALE GENOMIC DNA]</scope>
    <source>
        <strain evidence="6">AMbin10</strain>
    </source>
</reference>
<dbReference type="PROSITE" id="PS50113">
    <property type="entry name" value="PAC"/>
    <property type="match status" value="1"/>
</dbReference>
<dbReference type="NCBIfam" id="TIGR00229">
    <property type="entry name" value="sensory_box"/>
    <property type="match status" value="1"/>
</dbReference>
<feature type="transmembrane region" description="Helical" evidence="2">
    <location>
        <begin position="128"/>
        <end position="145"/>
    </location>
</feature>
<dbReference type="PROSITE" id="PS50112">
    <property type="entry name" value="PAS"/>
    <property type="match status" value="1"/>
</dbReference>
<dbReference type="Pfam" id="PF13188">
    <property type="entry name" value="PAS_8"/>
    <property type="match status" value="1"/>
</dbReference>
<evidence type="ECO:0000313" key="7">
    <source>
        <dbReference type="Proteomes" id="UP000249396"/>
    </source>
</evidence>
<dbReference type="InterPro" id="IPR029787">
    <property type="entry name" value="Nucleotide_cyclase"/>
</dbReference>
<dbReference type="GO" id="GO:0003824">
    <property type="term" value="F:catalytic activity"/>
    <property type="evidence" value="ECO:0007669"/>
    <property type="project" value="UniProtKB-ARBA"/>
</dbReference>
<feature type="domain" description="GGDEF" evidence="5">
    <location>
        <begin position="377"/>
        <end position="515"/>
    </location>
</feature>
<evidence type="ECO:0000259" key="5">
    <source>
        <dbReference type="PROSITE" id="PS50887"/>
    </source>
</evidence>
<feature type="transmembrane region" description="Helical" evidence="2">
    <location>
        <begin position="35"/>
        <end position="55"/>
    </location>
</feature>
<feature type="domain" description="PAS" evidence="3">
    <location>
        <begin position="224"/>
        <end position="267"/>
    </location>
</feature>
<dbReference type="SUPFAM" id="SSF55073">
    <property type="entry name" value="Nucleotide cyclase"/>
    <property type="match status" value="1"/>
</dbReference>
<dbReference type="FunFam" id="3.30.70.270:FF:000001">
    <property type="entry name" value="Diguanylate cyclase domain protein"/>
    <property type="match status" value="1"/>
</dbReference>
<dbReference type="SMART" id="SM00091">
    <property type="entry name" value="PAS"/>
    <property type="match status" value="1"/>
</dbReference>
<gene>
    <name evidence="6" type="ORF">DM484_22865</name>
</gene>
<dbReference type="AlphaFoldDB" id="A0A2W4QSW1"/>
<dbReference type="NCBIfam" id="TIGR00254">
    <property type="entry name" value="GGDEF"/>
    <property type="match status" value="1"/>
</dbReference>
<keyword evidence="2" id="KW-1133">Transmembrane helix</keyword>
<protein>
    <recommendedName>
        <fullName evidence="8">Sensor domain-containing diguanylate cyclase</fullName>
    </recommendedName>
</protein>
<keyword evidence="2" id="KW-0472">Membrane</keyword>
<dbReference type="SUPFAM" id="SSF55785">
    <property type="entry name" value="PYP-like sensor domain (PAS domain)"/>
    <property type="match status" value="1"/>
</dbReference>
<evidence type="ECO:0000256" key="2">
    <source>
        <dbReference type="SAM" id="Phobius"/>
    </source>
</evidence>
<organism evidence="6 7">
    <name type="scientific">Candidatus Methylumidiphilus alinenensis</name>
    <dbReference type="NCBI Taxonomy" id="2202197"/>
    <lineage>
        <taxon>Bacteria</taxon>
        <taxon>Pseudomonadati</taxon>
        <taxon>Pseudomonadota</taxon>
        <taxon>Gammaproteobacteria</taxon>
        <taxon>Methylococcales</taxon>
        <taxon>Candidatus Methylumidiphilus</taxon>
    </lineage>
</organism>
<feature type="transmembrane region" description="Helical" evidence="2">
    <location>
        <begin position="6"/>
        <end position="28"/>
    </location>
</feature>
<dbReference type="PANTHER" id="PTHR46663:SF3">
    <property type="entry name" value="SLL0267 PROTEIN"/>
    <property type="match status" value="1"/>
</dbReference>
<comment type="caution">
    <text evidence="6">The sequence shown here is derived from an EMBL/GenBank/DDBJ whole genome shotgun (WGS) entry which is preliminary data.</text>
</comment>
<feature type="domain" description="PAC" evidence="4">
    <location>
        <begin position="296"/>
        <end position="345"/>
    </location>
</feature>
<dbReference type="InterPro" id="IPR000160">
    <property type="entry name" value="GGDEF_dom"/>
</dbReference>
<dbReference type="CDD" id="cd00130">
    <property type="entry name" value="PAS"/>
    <property type="match status" value="1"/>
</dbReference>
<proteinExistence type="predicted"/>
<dbReference type="Proteomes" id="UP000249396">
    <property type="component" value="Unassembled WGS sequence"/>
</dbReference>
<dbReference type="Gene3D" id="3.30.450.20">
    <property type="entry name" value="PAS domain"/>
    <property type="match status" value="1"/>
</dbReference>
<accession>A0A2W4QSW1</accession>
<dbReference type="CDD" id="cd01949">
    <property type="entry name" value="GGDEF"/>
    <property type="match status" value="1"/>
</dbReference>
<dbReference type="InterPro" id="IPR000014">
    <property type="entry name" value="PAS"/>
</dbReference>
<feature type="transmembrane region" description="Helical" evidence="2">
    <location>
        <begin position="157"/>
        <end position="180"/>
    </location>
</feature>
<sequence length="521" mass="58418">MTLFHTPTAFLILGLLYFILPTITWFVLAGHRSLAIKLWCGSGILMGLGVLLIALRGHVPAWATFPLANLLVFAYLMMRIQSLRLDLAVVPWRWEWIAAAALLFVLVLESIRLDLKNLGLVVIYNHSIYTALVYYSSTLAWRLGCHKQSHSALWIAWAYRLMAGVALLNVIAFSLGWAAPLPDVLDSNPARFVMVILGLPSMVITHIAYVGFILERTHRKTIEAEKQYRAIIETTLDGFCICDMKGGFIDANKAYCNMTGYGLDELLTMRLSDIKFDGNALDTQSRIQQTIQMGFNRFESRYQCKNGRLLEVEISTTFQPAGAGQFLVFTHDITKRKRAEEEIKQLAFYDPLTQLPNRRLLLDRLQQAMVNSERDKTQGALLFIDLDNFKTLNDTLGHDKGDLLLQQVASRITAGIRESDTVARFGGDEFVVMLTGLAGDIEEATAQAQKIGCKIIDNLNQTYSMAGYEHYCSASIGITLFDGHGSSINDLLKMADIAMYQAKAEGRNTLRFFDTHRPPPS</sequence>
<dbReference type="InterPro" id="IPR035965">
    <property type="entry name" value="PAS-like_dom_sf"/>
</dbReference>
<keyword evidence="2" id="KW-0812">Transmembrane</keyword>
<dbReference type="InterPro" id="IPR043128">
    <property type="entry name" value="Rev_trsase/Diguanyl_cyclase"/>
</dbReference>